<dbReference type="GO" id="GO:0070008">
    <property type="term" value="F:serine-type exopeptidase activity"/>
    <property type="evidence" value="ECO:0007669"/>
    <property type="project" value="InterPro"/>
</dbReference>
<sequence length="611" mass="69008">MDICSVLSQFQYGNPDIVCSTLVKAKNNGDDLVEAYAKYVKEYYLGTFGSTVQTYNQKYLKDTSLNKHTGDRLWWFQVCTEVAYFQVAPSNDSIRSSKVDARHALNYLPYTNMLLQVSLDSPYAFCAEFIMLFSCVTSLYMIVGCVCCRLPFGPLQERLWRGFKNCFCKWVSRSLAAMRRNRPHPRIVMLGTAAPLKQLNKVRHQIIEKMDLWLSECRAGQEEKTARRSNGNDETGFHVHVSLFPAFLNISCLSRTSITISFNNGIMRFLDYFRMPDGPIFLKICGESSCDGIANGLYRLHCLLNGEQITVFVDVLSLLECIDDLQPGSVLDLDWLRLSFYFIGESAGAECKAALQETTQLVEERLASNKKAVKTLFDAAELEIDGDFLYFLADAAAIAFQYGNPDKLCSPLVQAKKDGEDLVEAYAKYVTEYYVGSFGVSIRTYDQRHLKDTTLNENTGDRLWWFQVCTEVAYFQVAPANDSIRSSQVDTRYHLDLCKKVFGEGTYPEVDKTNIYYGGTNIAGSRIVFTNGSQDPWRHASKKISSPDMPSFVMSCHNCGHGTDMRGCPQSPFNIEGNARNCGSPDAVEKVRHQIIEKMDLWLSECHASDV</sequence>
<evidence type="ECO:0008006" key="8">
    <source>
        <dbReference type="Google" id="ProtNLM"/>
    </source>
</evidence>
<evidence type="ECO:0000256" key="4">
    <source>
        <dbReference type="ARBA" id="ARBA00022801"/>
    </source>
</evidence>
<evidence type="ECO:0000313" key="7">
    <source>
        <dbReference type="Proteomes" id="UP001164929"/>
    </source>
</evidence>
<evidence type="ECO:0000313" key="6">
    <source>
        <dbReference type="EMBL" id="KAJ6989879.1"/>
    </source>
</evidence>
<comment type="caution">
    <text evidence="6">The sequence shown here is derived from an EMBL/GenBank/DDBJ whole genome shotgun (WGS) entry which is preliminary data.</text>
</comment>
<dbReference type="GO" id="GO:0008239">
    <property type="term" value="F:dipeptidyl-peptidase activity"/>
    <property type="evidence" value="ECO:0007669"/>
    <property type="project" value="TreeGrafter"/>
</dbReference>
<dbReference type="Pfam" id="PF05577">
    <property type="entry name" value="Peptidase_S28"/>
    <property type="match status" value="1"/>
</dbReference>
<keyword evidence="5" id="KW-0325">Glycoprotein</keyword>
<dbReference type="Gene3D" id="1.20.120.980">
    <property type="entry name" value="Serine carboxypeptidase S28, SKS domain"/>
    <property type="match status" value="1"/>
</dbReference>
<keyword evidence="2" id="KW-0645">Protease</keyword>
<protein>
    <recommendedName>
        <fullName evidence="8">Serine protease EDA2</fullName>
    </recommendedName>
</protein>
<comment type="similarity">
    <text evidence="1">Belongs to the peptidase S28 family.</text>
</comment>
<gene>
    <name evidence="6" type="ORF">NC653_018396</name>
</gene>
<dbReference type="FunFam" id="3.40.50.1820:FF:000158">
    <property type="entry name" value="Thymus-specific serine protease"/>
    <property type="match status" value="1"/>
</dbReference>
<dbReference type="InterPro" id="IPR042269">
    <property type="entry name" value="Ser_carbopepase_S28_SKS"/>
</dbReference>
<organism evidence="6 7">
    <name type="scientific">Populus alba x Populus x berolinensis</name>
    <dbReference type="NCBI Taxonomy" id="444605"/>
    <lineage>
        <taxon>Eukaryota</taxon>
        <taxon>Viridiplantae</taxon>
        <taxon>Streptophyta</taxon>
        <taxon>Embryophyta</taxon>
        <taxon>Tracheophyta</taxon>
        <taxon>Spermatophyta</taxon>
        <taxon>Magnoliopsida</taxon>
        <taxon>eudicotyledons</taxon>
        <taxon>Gunneridae</taxon>
        <taxon>Pentapetalae</taxon>
        <taxon>rosids</taxon>
        <taxon>fabids</taxon>
        <taxon>Malpighiales</taxon>
        <taxon>Salicaceae</taxon>
        <taxon>Saliceae</taxon>
        <taxon>Populus</taxon>
    </lineage>
</organism>
<dbReference type="GO" id="GO:0005773">
    <property type="term" value="C:vacuole"/>
    <property type="evidence" value="ECO:0007669"/>
    <property type="project" value="TreeGrafter"/>
</dbReference>
<dbReference type="GO" id="GO:0006508">
    <property type="term" value="P:proteolysis"/>
    <property type="evidence" value="ECO:0007669"/>
    <property type="project" value="UniProtKB-KW"/>
</dbReference>
<dbReference type="Gene3D" id="3.40.50.1820">
    <property type="entry name" value="alpha/beta hydrolase"/>
    <property type="match status" value="2"/>
</dbReference>
<name>A0AAD6QGC4_9ROSI</name>
<keyword evidence="7" id="KW-1185">Reference proteome</keyword>
<evidence type="ECO:0000256" key="1">
    <source>
        <dbReference type="ARBA" id="ARBA00011079"/>
    </source>
</evidence>
<dbReference type="Proteomes" id="UP001164929">
    <property type="component" value="Chromosome 7"/>
</dbReference>
<proteinExistence type="inferred from homology"/>
<dbReference type="EMBL" id="JAQIZT010000007">
    <property type="protein sequence ID" value="KAJ6989879.1"/>
    <property type="molecule type" value="Genomic_DNA"/>
</dbReference>
<dbReference type="InterPro" id="IPR008758">
    <property type="entry name" value="Peptidase_S28"/>
</dbReference>
<evidence type="ECO:0000256" key="5">
    <source>
        <dbReference type="ARBA" id="ARBA00023180"/>
    </source>
</evidence>
<evidence type="ECO:0000256" key="3">
    <source>
        <dbReference type="ARBA" id="ARBA00022729"/>
    </source>
</evidence>
<dbReference type="PANTHER" id="PTHR11010:SF11">
    <property type="entry name" value="THYMUS-SPECIFIC SERINE PROTEASE"/>
    <property type="match status" value="1"/>
</dbReference>
<dbReference type="InterPro" id="IPR029058">
    <property type="entry name" value="AB_hydrolase_fold"/>
</dbReference>
<dbReference type="AlphaFoldDB" id="A0AAD6QGC4"/>
<keyword evidence="4" id="KW-0378">Hydrolase</keyword>
<keyword evidence="3" id="KW-0732">Signal</keyword>
<dbReference type="PANTHER" id="PTHR11010">
    <property type="entry name" value="PROTEASE S28 PRO-X CARBOXYPEPTIDASE-RELATED"/>
    <property type="match status" value="1"/>
</dbReference>
<reference evidence="6" key="1">
    <citation type="journal article" date="2023" name="Mol. Ecol. Resour.">
        <title>Chromosome-level genome assembly of a triploid poplar Populus alba 'Berolinensis'.</title>
        <authorList>
            <person name="Chen S."/>
            <person name="Yu Y."/>
            <person name="Wang X."/>
            <person name="Wang S."/>
            <person name="Zhang T."/>
            <person name="Zhou Y."/>
            <person name="He R."/>
            <person name="Meng N."/>
            <person name="Wang Y."/>
            <person name="Liu W."/>
            <person name="Liu Z."/>
            <person name="Liu J."/>
            <person name="Guo Q."/>
            <person name="Huang H."/>
            <person name="Sederoff R.R."/>
            <person name="Wang G."/>
            <person name="Qu G."/>
            <person name="Chen S."/>
        </authorList>
    </citation>
    <scope>NUCLEOTIDE SEQUENCE</scope>
    <source>
        <strain evidence="6">SC-2020</strain>
    </source>
</reference>
<dbReference type="FunFam" id="1.20.120.980:FF:000005">
    <property type="entry name" value="Clan SC, family S28, unassigned serine peptidase"/>
    <property type="match status" value="1"/>
</dbReference>
<accession>A0AAD6QGC4</accession>
<evidence type="ECO:0000256" key="2">
    <source>
        <dbReference type="ARBA" id="ARBA00022670"/>
    </source>
</evidence>